<dbReference type="InterPro" id="IPR000182">
    <property type="entry name" value="GNAT_dom"/>
</dbReference>
<sequence>MVTLRKASPVELTQIYMMGYDAWGEHQSVAAYLQECRSSTKYQRGTWWVLEEQGQLLSSLIIYELSNHVLGIGSVSTDPVSRHQGYATAMLRQFMTAHLAFNFFLFSDIDPSFYMRLGFQAVSQENQSYSDTTLMYYPEDFHPAKDQLPTYF</sequence>
<feature type="domain" description="N-acetyltransferase" evidence="1">
    <location>
        <begin position="2"/>
        <end position="140"/>
    </location>
</feature>
<dbReference type="GO" id="GO:0016747">
    <property type="term" value="F:acyltransferase activity, transferring groups other than amino-acyl groups"/>
    <property type="evidence" value="ECO:0007669"/>
    <property type="project" value="InterPro"/>
</dbReference>
<dbReference type="Gene3D" id="3.40.630.30">
    <property type="match status" value="1"/>
</dbReference>
<dbReference type="InterPro" id="IPR016181">
    <property type="entry name" value="Acyl_CoA_acyltransferase"/>
</dbReference>
<comment type="caution">
    <text evidence="2">The sequence shown here is derived from an EMBL/GenBank/DDBJ whole genome shotgun (WGS) entry which is preliminary data.</text>
</comment>
<keyword evidence="3" id="KW-1185">Reference proteome</keyword>
<dbReference type="CDD" id="cd04301">
    <property type="entry name" value="NAT_SF"/>
    <property type="match status" value="1"/>
</dbReference>
<dbReference type="AlphaFoldDB" id="G9WFP9"/>
<evidence type="ECO:0000259" key="1">
    <source>
        <dbReference type="PROSITE" id="PS51186"/>
    </source>
</evidence>
<dbReference type="SUPFAM" id="SSF55729">
    <property type="entry name" value="Acyl-CoA N-acyltransferases (Nat)"/>
    <property type="match status" value="1"/>
</dbReference>
<dbReference type="RefSeq" id="WP_007746201.1">
    <property type="nucleotide sequence ID" value="NZ_CM001398.1"/>
</dbReference>
<dbReference type="PROSITE" id="PS51186">
    <property type="entry name" value="GNAT"/>
    <property type="match status" value="1"/>
</dbReference>
<dbReference type="InterPro" id="IPR053013">
    <property type="entry name" value="LAT"/>
</dbReference>
<protein>
    <submittedName>
        <fullName evidence="2">GNAT family phage acetyltransferase</fullName>
    </submittedName>
</protein>
<organism evidence="2 3">
    <name type="scientific">Oenococcus kitaharae DSM 17330</name>
    <dbReference type="NCBI Taxonomy" id="1045004"/>
    <lineage>
        <taxon>Bacteria</taxon>
        <taxon>Bacillati</taxon>
        <taxon>Bacillota</taxon>
        <taxon>Bacilli</taxon>
        <taxon>Lactobacillales</taxon>
        <taxon>Lactobacillaceae</taxon>
        <taxon>Oenococcus</taxon>
    </lineage>
</organism>
<reference evidence="2 3" key="1">
    <citation type="journal article" date="2012" name="PLoS ONE">
        <title>Functional divergence in the genus oenococcus as predicted by genome sequencing of the newly-described species, Oenococcus kitaharae.</title>
        <authorList>
            <person name="Borneman A.R."/>
            <person name="McCarthy J.M."/>
            <person name="Chambers P.J."/>
            <person name="Bartowsky E.J."/>
        </authorList>
    </citation>
    <scope>NUCLEOTIDE SEQUENCE [LARGE SCALE GENOMIC DNA]</scope>
    <source>
        <strain evidence="3">DSM17330</strain>
    </source>
</reference>
<dbReference type="eggNOG" id="COG0456">
    <property type="taxonomic scope" value="Bacteria"/>
</dbReference>
<dbReference type="Pfam" id="PF13527">
    <property type="entry name" value="Acetyltransf_9"/>
    <property type="match status" value="1"/>
</dbReference>
<gene>
    <name evidence="2" type="ORF">OKIT_1258</name>
</gene>
<dbReference type="HOGENOM" id="CLU_136630_0_0_9"/>
<keyword evidence="2" id="KW-0808">Transferase</keyword>
<name>G9WFP9_9LACO</name>
<dbReference type="PANTHER" id="PTHR34815:SF2">
    <property type="entry name" value="N-ACETYLTRANSFERASE DOMAIN-CONTAINING PROTEIN"/>
    <property type="match status" value="1"/>
</dbReference>
<dbReference type="EMBL" id="AFVZ01000001">
    <property type="protein sequence ID" value="EHN59341.1"/>
    <property type="molecule type" value="Genomic_DNA"/>
</dbReference>
<dbReference type="OrthoDB" id="1796458at2"/>
<dbReference type="PANTHER" id="PTHR34815">
    <property type="entry name" value="LYSINE ACETYLTRANSFERASE"/>
    <property type="match status" value="1"/>
</dbReference>
<proteinExistence type="predicted"/>
<evidence type="ECO:0000313" key="2">
    <source>
        <dbReference type="EMBL" id="EHN59341.1"/>
    </source>
</evidence>
<accession>G9WFP9</accession>
<dbReference type="PATRIC" id="fig|1045004.4.peg.1241"/>
<evidence type="ECO:0000313" key="3">
    <source>
        <dbReference type="Proteomes" id="UP000004959"/>
    </source>
</evidence>
<dbReference type="Proteomes" id="UP000004959">
    <property type="component" value="Chromosome"/>
</dbReference>